<protein>
    <submittedName>
        <fullName evidence="3">Uncharacterized protein</fullName>
    </submittedName>
</protein>
<gene>
    <name evidence="3" type="ORF">Mal52_58270</name>
</gene>
<accession>A0A517ZXV1</accession>
<proteinExistence type="predicted"/>
<feature type="chain" id="PRO_5022241577" evidence="2">
    <location>
        <begin position="22"/>
        <end position="177"/>
    </location>
</feature>
<organism evidence="3 4">
    <name type="scientific">Symmachiella dynata</name>
    <dbReference type="NCBI Taxonomy" id="2527995"/>
    <lineage>
        <taxon>Bacteria</taxon>
        <taxon>Pseudomonadati</taxon>
        <taxon>Planctomycetota</taxon>
        <taxon>Planctomycetia</taxon>
        <taxon>Planctomycetales</taxon>
        <taxon>Planctomycetaceae</taxon>
        <taxon>Symmachiella</taxon>
    </lineage>
</organism>
<keyword evidence="2" id="KW-0732">Signal</keyword>
<name>A0A517ZXV1_9PLAN</name>
<reference evidence="3 4" key="1">
    <citation type="submission" date="2019-02" db="EMBL/GenBank/DDBJ databases">
        <title>Deep-cultivation of Planctomycetes and their phenomic and genomic characterization uncovers novel biology.</title>
        <authorList>
            <person name="Wiegand S."/>
            <person name="Jogler M."/>
            <person name="Boedeker C."/>
            <person name="Pinto D."/>
            <person name="Vollmers J."/>
            <person name="Rivas-Marin E."/>
            <person name="Kohn T."/>
            <person name="Peeters S.H."/>
            <person name="Heuer A."/>
            <person name="Rast P."/>
            <person name="Oberbeckmann S."/>
            <person name="Bunk B."/>
            <person name="Jeske O."/>
            <person name="Meyerdierks A."/>
            <person name="Storesund J.E."/>
            <person name="Kallscheuer N."/>
            <person name="Luecker S."/>
            <person name="Lage O.M."/>
            <person name="Pohl T."/>
            <person name="Merkel B.J."/>
            <person name="Hornburger P."/>
            <person name="Mueller R.-W."/>
            <person name="Bruemmer F."/>
            <person name="Labrenz M."/>
            <person name="Spormann A.M."/>
            <person name="Op den Camp H."/>
            <person name="Overmann J."/>
            <person name="Amann R."/>
            <person name="Jetten M.S.M."/>
            <person name="Mascher T."/>
            <person name="Medema M.H."/>
            <person name="Devos D.P."/>
            <person name="Kaster A.-K."/>
            <person name="Ovreas L."/>
            <person name="Rohde M."/>
            <person name="Galperin M.Y."/>
            <person name="Jogler C."/>
        </authorList>
    </citation>
    <scope>NUCLEOTIDE SEQUENCE [LARGE SCALE GENOMIC DNA]</scope>
    <source>
        <strain evidence="3 4">Mal52</strain>
    </source>
</reference>
<keyword evidence="4" id="KW-1185">Reference proteome</keyword>
<dbReference type="Proteomes" id="UP000319383">
    <property type="component" value="Chromosome"/>
</dbReference>
<dbReference type="AlphaFoldDB" id="A0A517ZXV1"/>
<evidence type="ECO:0000256" key="1">
    <source>
        <dbReference type="SAM" id="MobiDB-lite"/>
    </source>
</evidence>
<dbReference type="KEGG" id="sdyn:Mal52_58270"/>
<evidence type="ECO:0000313" key="3">
    <source>
        <dbReference type="EMBL" id="QDU47299.1"/>
    </source>
</evidence>
<sequence length="177" mass="19678" precursor="true">MSTTRRIFLAALGGLLSSHFAGPLLGAPQRGRGRRGRGGGRGQNDPQFQRDRTVFQYLLANHKQIRREVKKLPNGVETVTESDVPEIVAAIQEHVAAMHRRVKNKQPIRQRDPLFAALFRNVQWTSMTVKNTPKGVHVVVTSEKKAVVPLIQAHAQVVSAFVKLGFVEARKNHAVPK</sequence>
<dbReference type="EMBL" id="CP036276">
    <property type="protein sequence ID" value="QDU47299.1"/>
    <property type="molecule type" value="Genomic_DNA"/>
</dbReference>
<dbReference type="RefSeq" id="WP_145380084.1">
    <property type="nucleotide sequence ID" value="NZ_CP036276.1"/>
</dbReference>
<feature type="signal peptide" evidence="2">
    <location>
        <begin position="1"/>
        <end position="21"/>
    </location>
</feature>
<evidence type="ECO:0000313" key="4">
    <source>
        <dbReference type="Proteomes" id="UP000319383"/>
    </source>
</evidence>
<evidence type="ECO:0000256" key="2">
    <source>
        <dbReference type="SAM" id="SignalP"/>
    </source>
</evidence>
<feature type="region of interest" description="Disordered" evidence="1">
    <location>
        <begin position="23"/>
        <end position="47"/>
    </location>
</feature>